<organism evidence="1 2">
    <name type="scientific">Hydrogenoanaerobacterium saccharovorans</name>
    <dbReference type="NCBI Taxonomy" id="474960"/>
    <lineage>
        <taxon>Bacteria</taxon>
        <taxon>Bacillati</taxon>
        <taxon>Bacillota</taxon>
        <taxon>Clostridia</taxon>
        <taxon>Eubacteriales</taxon>
        <taxon>Oscillospiraceae</taxon>
        <taxon>Hydrogenoanaerobacterium</taxon>
    </lineage>
</organism>
<proteinExistence type="predicted"/>
<dbReference type="EMBL" id="JACSNR010000010">
    <property type="protein sequence ID" value="MBM6924061.1"/>
    <property type="molecule type" value="Genomic_DNA"/>
</dbReference>
<dbReference type="Proteomes" id="UP000724149">
    <property type="component" value="Unassembled WGS sequence"/>
</dbReference>
<name>A0ABS2GQ10_9FIRM</name>
<comment type="caution">
    <text evidence="1">The sequence shown here is derived from an EMBL/GenBank/DDBJ whole genome shotgun (WGS) entry which is preliminary data.</text>
</comment>
<keyword evidence="2" id="KW-1185">Reference proteome</keyword>
<evidence type="ECO:0000313" key="1">
    <source>
        <dbReference type="EMBL" id="MBM6924061.1"/>
    </source>
</evidence>
<evidence type="ECO:0000313" key="2">
    <source>
        <dbReference type="Proteomes" id="UP000724149"/>
    </source>
</evidence>
<sequence length="83" mass="9861">MELANIVILNNSLDLEEEERKAENFQPKKDTLFLCDRFVLAHWRWLYLNDTDANLHQLPQSVREELKLSPDNSGAWTKCERFI</sequence>
<gene>
    <name evidence="1" type="ORF">H9X81_10240</name>
</gene>
<dbReference type="RefSeq" id="WP_204721719.1">
    <property type="nucleotide sequence ID" value="NZ_JACSNR010000010.1"/>
</dbReference>
<protein>
    <submittedName>
        <fullName evidence="1">Uncharacterized protein</fullName>
    </submittedName>
</protein>
<accession>A0ABS2GQ10</accession>
<reference evidence="1 2" key="1">
    <citation type="journal article" date="2021" name="Sci. Rep.">
        <title>The distribution of antibiotic resistance genes in chicken gut microbiota commensals.</title>
        <authorList>
            <person name="Juricova H."/>
            <person name="Matiasovicova J."/>
            <person name="Kubasova T."/>
            <person name="Cejkova D."/>
            <person name="Rychlik I."/>
        </authorList>
    </citation>
    <scope>NUCLEOTIDE SEQUENCE [LARGE SCALE GENOMIC DNA]</scope>
    <source>
        <strain evidence="1 2">An564</strain>
    </source>
</reference>